<dbReference type="AlphaFoldDB" id="A0AAQ4EEI9"/>
<name>A0AAQ4EEI9_AMBAM</name>
<reference evidence="1 2" key="1">
    <citation type="journal article" date="2023" name="Arcadia Sci">
        <title>De novo assembly of a long-read Amblyomma americanum tick genome.</title>
        <authorList>
            <person name="Chou S."/>
            <person name="Poskanzer K.E."/>
            <person name="Rollins M."/>
            <person name="Thuy-Boun P.S."/>
        </authorList>
    </citation>
    <scope>NUCLEOTIDE SEQUENCE [LARGE SCALE GENOMIC DNA]</scope>
    <source>
        <strain evidence="1">F_SG_1</strain>
        <tissue evidence="1">Salivary glands</tissue>
    </source>
</reference>
<accession>A0AAQ4EEI9</accession>
<evidence type="ECO:0000313" key="2">
    <source>
        <dbReference type="Proteomes" id="UP001321473"/>
    </source>
</evidence>
<dbReference type="EMBL" id="JARKHS020017479">
    <property type="protein sequence ID" value="KAK8772963.1"/>
    <property type="molecule type" value="Genomic_DNA"/>
</dbReference>
<dbReference type="Proteomes" id="UP001321473">
    <property type="component" value="Unassembled WGS sequence"/>
</dbReference>
<gene>
    <name evidence="1" type="ORF">V5799_012505</name>
</gene>
<sequence length="186" mass="19679">MHTTVNNASERIRNCFITRHKPTCFSESCLLSAPGGSVLHNPAAQRLLFSRRKSSSGGDSRGLGGCPARCSTPSVAGSHVIGRGPMSSSAAGRAAPPLPRCFLSCNRLQQSLDDPRGDLGRSSCSLAADGAALCWPPVTILDRSEPSLELQVQYGIALARRWLAFIGSSNDVFVKAEQRTAAALNN</sequence>
<evidence type="ECO:0000313" key="1">
    <source>
        <dbReference type="EMBL" id="KAK8772963.1"/>
    </source>
</evidence>
<comment type="caution">
    <text evidence="1">The sequence shown here is derived from an EMBL/GenBank/DDBJ whole genome shotgun (WGS) entry which is preliminary data.</text>
</comment>
<proteinExistence type="predicted"/>
<keyword evidence="2" id="KW-1185">Reference proteome</keyword>
<protein>
    <submittedName>
        <fullName evidence="1">Uncharacterized protein</fullName>
    </submittedName>
</protein>
<organism evidence="1 2">
    <name type="scientific">Amblyomma americanum</name>
    <name type="common">Lone star tick</name>
    <dbReference type="NCBI Taxonomy" id="6943"/>
    <lineage>
        <taxon>Eukaryota</taxon>
        <taxon>Metazoa</taxon>
        <taxon>Ecdysozoa</taxon>
        <taxon>Arthropoda</taxon>
        <taxon>Chelicerata</taxon>
        <taxon>Arachnida</taxon>
        <taxon>Acari</taxon>
        <taxon>Parasitiformes</taxon>
        <taxon>Ixodida</taxon>
        <taxon>Ixodoidea</taxon>
        <taxon>Ixodidae</taxon>
        <taxon>Amblyomminae</taxon>
        <taxon>Amblyomma</taxon>
    </lineage>
</organism>